<evidence type="ECO:0000259" key="7">
    <source>
        <dbReference type="Pfam" id="PF08281"/>
    </source>
</evidence>
<dbReference type="GO" id="GO:0016987">
    <property type="term" value="F:sigma factor activity"/>
    <property type="evidence" value="ECO:0007669"/>
    <property type="project" value="UniProtKB-KW"/>
</dbReference>
<evidence type="ECO:0000256" key="4">
    <source>
        <dbReference type="ARBA" id="ARBA00023163"/>
    </source>
</evidence>
<evidence type="ECO:0000259" key="6">
    <source>
        <dbReference type="Pfam" id="PF04542"/>
    </source>
</evidence>
<evidence type="ECO:0000256" key="1">
    <source>
        <dbReference type="ARBA" id="ARBA00010641"/>
    </source>
</evidence>
<dbReference type="Proteomes" id="UP000584670">
    <property type="component" value="Unassembled WGS sequence"/>
</dbReference>
<feature type="domain" description="RNA polymerase sigma factor 70 region 4 type 2" evidence="7">
    <location>
        <begin position="122"/>
        <end position="166"/>
    </location>
</feature>
<dbReference type="GO" id="GO:0003677">
    <property type="term" value="F:DNA binding"/>
    <property type="evidence" value="ECO:0007669"/>
    <property type="project" value="InterPro"/>
</dbReference>
<dbReference type="InterPro" id="IPR013249">
    <property type="entry name" value="RNA_pol_sigma70_r4_t2"/>
</dbReference>
<dbReference type="SUPFAM" id="SSF88946">
    <property type="entry name" value="Sigma2 domain of RNA polymerase sigma factors"/>
    <property type="match status" value="1"/>
</dbReference>
<keyword evidence="3" id="KW-0731">Sigma factor</keyword>
<evidence type="ECO:0000256" key="5">
    <source>
        <dbReference type="SAM" id="MobiDB-lite"/>
    </source>
</evidence>
<keyword evidence="9" id="KW-1185">Reference proteome</keyword>
<protein>
    <submittedName>
        <fullName evidence="8">Sigma-70 family RNA polymerase sigma factor</fullName>
    </submittedName>
</protein>
<dbReference type="PANTHER" id="PTHR43133:SF25">
    <property type="entry name" value="RNA POLYMERASE SIGMA FACTOR RFAY-RELATED"/>
    <property type="match status" value="1"/>
</dbReference>
<dbReference type="SUPFAM" id="SSF88659">
    <property type="entry name" value="Sigma3 and sigma4 domains of RNA polymerase sigma factors"/>
    <property type="match status" value="1"/>
</dbReference>
<evidence type="ECO:0000313" key="9">
    <source>
        <dbReference type="Proteomes" id="UP000584670"/>
    </source>
</evidence>
<evidence type="ECO:0000313" key="8">
    <source>
        <dbReference type="EMBL" id="MBC2902450.1"/>
    </source>
</evidence>
<dbReference type="Gene3D" id="1.10.10.10">
    <property type="entry name" value="Winged helix-like DNA-binding domain superfamily/Winged helix DNA-binding domain"/>
    <property type="match status" value="1"/>
</dbReference>
<dbReference type="NCBIfam" id="TIGR02937">
    <property type="entry name" value="sigma70-ECF"/>
    <property type="match status" value="1"/>
</dbReference>
<comment type="caution">
    <text evidence="8">The sequence shown here is derived from an EMBL/GenBank/DDBJ whole genome shotgun (WGS) entry which is preliminary data.</text>
</comment>
<feature type="compositionally biased region" description="Low complexity" evidence="5">
    <location>
        <begin position="264"/>
        <end position="289"/>
    </location>
</feature>
<dbReference type="Gene3D" id="1.10.1740.10">
    <property type="match status" value="1"/>
</dbReference>
<sequence length="350" mass="36668">MGEAPDAESSRTSAERWQRIWAHREQLLRVARRRSASAQDAEDAVYEAMARAAERPHLDDDRLGAWLTSVTVRLCVDRYRQLNRDAGICRRAGAMLTVPSAVPYDEALCDRAEAQWLALQGARLPAQQAEALRLKAEDLDVAQVAQLMGVTYKAAESLLGRARRALRAVLAATLTVVAGVWRGRPRAENGAPAAAPTGALVSVGATVMLAGLVLVSPVEADGATTPRPGKEPPGVASTPLSTTPEPARSMDLASAPDAEDRRTPVPSGPTGRPGGTLPTGQVPASASESAPEERALPGAPTVGQPTLPLVPPLAVPEDPAAMMRLDDAVSVLSELPDPPVPTAALPVPLP</sequence>
<name>A0A7X1J2Q7_9ACTN</name>
<gene>
    <name evidence="8" type="ORF">H4N64_12670</name>
</gene>
<accession>A0A7X1J2Q7</accession>
<dbReference type="PANTHER" id="PTHR43133">
    <property type="entry name" value="RNA POLYMERASE ECF-TYPE SIGMA FACTO"/>
    <property type="match status" value="1"/>
</dbReference>
<dbReference type="EMBL" id="JACMSF010000011">
    <property type="protein sequence ID" value="MBC2902450.1"/>
    <property type="molecule type" value="Genomic_DNA"/>
</dbReference>
<dbReference type="Pfam" id="PF04542">
    <property type="entry name" value="Sigma70_r2"/>
    <property type="match status" value="1"/>
</dbReference>
<dbReference type="AlphaFoldDB" id="A0A7X1J2Q7"/>
<reference evidence="8 9" key="1">
    <citation type="submission" date="2020-08" db="EMBL/GenBank/DDBJ databases">
        <title>Streptomyces sp. PSKA01 genome sequencing and assembly.</title>
        <authorList>
            <person name="Mandal S."/>
            <person name="Maiti P.K."/>
            <person name="Das P."/>
        </authorList>
    </citation>
    <scope>NUCLEOTIDE SEQUENCE [LARGE SCALE GENOMIC DNA]</scope>
    <source>
        <strain evidence="8 9">PSKA01</strain>
    </source>
</reference>
<feature type="region of interest" description="Disordered" evidence="5">
    <location>
        <begin position="220"/>
        <end position="313"/>
    </location>
</feature>
<dbReference type="InterPro" id="IPR039425">
    <property type="entry name" value="RNA_pol_sigma-70-like"/>
</dbReference>
<evidence type="ECO:0000256" key="2">
    <source>
        <dbReference type="ARBA" id="ARBA00023015"/>
    </source>
</evidence>
<organism evidence="8 9">
    <name type="scientific">Streptomyces cupreus</name>
    <dbReference type="NCBI Taxonomy" id="2759956"/>
    <lineage>
        <taxon>Bacteria</taxon>
        <taxon>Bacillati</taxon>
        <taxon>Actinomycetota</taxon>
        <taxon>Actinomycetes</taxon>
        <taxon>Kitasatosporales</taxon>
        <taxon>Streptomycetaceae</taxon>
        <taxon>Streptomyces</taxon>
    </lineage>
</organism>
<feature type="domain" description="RNA polymerase sigma-70 region 2" evidence="6">
    <location>
        <begin position="22"/>
        <end position="84"/>
    </location>
</feature>
<dbReference type="RefSeq" id="WP_186282363.1">
    <property type="nucleotide sequence ID" value="NZ_JACMSF010000011.1"/>
</dbReference>
<dbReference type="InterPro" id="IPR036388">
    <property type="entry name" value="WH-like_DNA-bd_sf"/>
</dbReference>
<dbReference type="GO" id="GO:0006352">
    <property type="term" value="P:DNA-templated transcription initiation"/>
    <property type="evidence" value="ECO:0007669"/>
    <property type="project" value="InterPro"/>
</dbReference>
<comment type="similarity">
    <text evidence="1">Belongs to the sigma-70 factor family. ECF subfamily.</text>
</comment>
<dbReference type="InterPro" id="IPR007627">
    <property type="entry name" value="RNA_pol_sigma70_r2"/>
</dbReference>
<keyword evidence="4" id="KW-0804">Transcription</keyword>
<dbReference type="InterPro" id="IPR014284">
    <property type="entry name" value="RNA_pol_sigma-70_dom"/>
</dbReference>
<dbReference type="Pfam" id="PF08281">
    <property type="entry name" value="Sigma70_r4_2"/>
    <property type="match status" value="1"/>
</dbReference>
<keyword evidence="2" id="KW-0805">Transcription regulation</keyword>
<evidence type="ECO:0000256" key="3">
    <source>
        <dbReference type="ARBA" id="ARBA00023082"/>
    </source>
</evidence>
<dbReference type="InterPro" id="IPR013325">
    <property type="entry name" value="RNA_pol_sigma_r2"/>
</dbReference>
<proteinExistence type="inferred from homology"/>
<dbReference type="InterPro" id="IPR013324">
    <property type="entry name" value="RNA_pol_sigma_r3/r4-like"/>
</dbReference>